<dbReference type="InterPro" id="IPR052035">
    <property type="entry name" value="ZnF_BED_domain_contain"/>
</dbReference>
<feature type="domain" description="HAT C-terminal dimerisation" evidence="2">
    <location>
        <begin position="426"/>
        <end position="508"/>
    </location>
</feature>
<dbReference type="SUPFAM" id="SSF53098">
    <property type="entry name" value="Ribonuclease H-like"/>
    <property type="match status" value="1"/>
</dbReference>
<dbReference type="InterPro" id="IPR008906">
    <property type="entry name" value="HATC_C_dom"/>
</dbReference>
<sequence>MRSHLKICISKPGLDRGKRQKTGTLPSPEAQVGRFDAEYAREKLISMFVCEELPFQFVESQGFKEYSVALQPGFNTLGRLQKKILNFCQVTGHTGEIMPQNVKACLNNWKLNKILSLIVDNASFNDVGVTYLQRRLISWKSSVLNGEYLHIRCCAHILNLIVKDGLKEIDHSVARIRDAVKYVRSSNSRLPRFKACIAQENIPHKSLVCIDVETRWNSTYLMLVAALKHQKAFELLEMQDKKFVEELNKERRVPSIQDWDYAKSILPFLEMFYDATLHISGSSYVTSNLYMKEVFALGRRIQQYHDDDDLNISLMASKMKAKYNKYWGNAKTINMLLLIAVVLDPCHKLDYVEWSLVNSFGAEVGGELKTEFSSCLHSLCNLYQGADKGDQDDTLSQPSASDKGKDIYDMGLYRRSIGHKSNPKSELDHYLNEDRDPDDKPLDILGWWKVNLNRFSVLANMARDILAIPVSTVASEFAFSMGGRIIDQYRSSLSPKMVEALVFTKDWLKGDFCSSLAPENFEELEKVEQDLILSEDITYLVGWCTKL</sequence>
<feature type="domain" description="hAT-like transposase RNase-H fold" evidence="3">
    <location>
        <begin position="280"/>
        <end position="383"/>
    </location>
</feature>
<dbReference type="GO" id="GO:0003677">
    <property type="term" value="F:DNA binding"/>
    <property type="evidence" value="ECO:0007669"/>
    <property type="project" value="UniProtKB-KW"/>
</dbReference>
<dbReference type="Pfam" id="PF14372">
    <property type="entry name" value="hAT-like_RNase-H"/>
    <property type="match status" value="1"/>
</dbReference>
<organism evidence="4 5">
    <name type="scientific">Arachis duranensis</name>
    <name type="common">Wild peanut</name>
    <dbReference type="NCBI Taxonomy" id="130453"/>
    <lineage>
        <taxon>Eukaryota</taxon>
        <taxon>Viridiplantae</taxon>
        <taxon>Streptophyta</taxon>
        <taxon>Embryophyta</taxon>
        <taxon>Tracheophyta</taxon>
        <taxon>Spermatophyta</taxon>
        <taxon>Magnoliopsida</taxon>
        <taxon>eudicotyledons</taxon>
        <taxon>Gunneridae</taxon>
        <taxon>Pentapetalae</taxon>
        <taxon>rosids</taxon>
        <taxon>fabids</taxon>
        <taxon>Fabales</taxon>
        <taxon>Fabaceae</taxon>
        <taxon>Papilionoideae</taxon>
        <taxon>50 kb inversion clade</taxon>
        <taxon>dalbergioids sensu lato</taxon>
        <taxon>Dalbergieae</taxon>
        <taxon>Pterocarpus clade</taxon>
        <taxon>Arachis</taxon>
    </lineage>
</organism>
<dbReference type="GeneID" id="107490522"/>
<dbReference type="InterPro" id="IPR012337">
    <property type="entry name" value="RNaseH-like_sf"/>
</dbReference>
<dbReference type="RefSeq" id="XP_015966784.1">
    <property type="nucleotide sequence ID" value="XM_016111298.1"/>
</dbReference>
<evidence type="ECO:0000256" key="1">
    <source>
        <dbReference type="ARBA" id="ARBA00023125"/>
    </source>
</evidence>
<gene>
    <name evidence="5" type="primary">LOC107490522</name>
</gene>
<dbReference type="PANTHER" id="PTHR46481">
    <property type="entry name" value="ZINC FINGER BED DOMAIN-CONTAINING PROTEIN 4"/>
    <property type="match status" value="1"/>
</dbReference>
<protein>
    <submittedName>
        <fullName evidence="5">Zinc finger BED domain-containing protein RICESLEEPER 2-like</fullName>
    </submittedName>
</protein>
<keyword evidence="1" id="KW-0238">DNA-binding</keyword>
<proteinExistence type="predicted"/>
<reference evidence="5" key="2">
    <citation type="submission" date="2025-08" db="UniProtKB">
        <authorList>
            <consortium name="RefSeq"/>
        </authorList>
    </citation>
    <scope>IDENTIFICATION</scope>
    <source>
        <tissue evidence="5">Whole plant</tissue>
    </source>
</reference>
<dbReference type="Proteomes" id="UP000515211">
    <property type="component" value="Chromosome 1"/>
</dbReference>
<evidence type="ECO:0000259" key="2">
    <source>
        <dbReference type="Pfam" id="PF05699"/>
    </source>
</evidence>
<accession>A0A6P4DMB1</accession>
<dbReference type="PANTHER" id="PTHR46481:SF7">
    <property type="entry name" value="ZINC FINGER BED DOMAIN-CONTAINING PROTEIN RICESLEEPER 2-LIKE"/>
    <property type="match status" value="1"/>
</dbReference>
<reference evidence="4" key="1">
    <citation type="journal article" date="2016" name="Nat. Genet.">
        <title>The genome sequences of Arachis duranensis and Arachis ipaensis, the diploid ancestors of cultivated peanut.</title>
        <authorList>
            <person name="Bertioli D.J."/>
            <person name="Cannon S.B."/>
            <person name="Froenicke L."/>
            <person name="Huang G."/>
            <person name="Farmer A.D."/>
            <person name="Cannon E.K."/>
            <person name="Liu X."/>
            <person name="Gao D."/>
            <person name="Clevenger J."/>
            <person name="Dash S."/>
            <person name="Ren L."/>
            <person name="Moretzsohn M.C."/>
            <person name="Shirasawa K."/>
            <person name="Huang W."/>
            <person name="Vidigal B."/>
            <person name="Abernathy B."/>
            <person name="Chu Y."/>
            <person name="Niederhuth C.E."/>
            <person name="Umale P."/>
            <person name="Araujo A.C."/>
            <person name="Kozik A."/>
            <person name="Kim K.D."/>
            <person name="Burow M.D."/>
            <person name="Varshney R.K."/>
            <person name="Wang X."/>
            <person name="Zhang X."/>
            <person name="Barkley N."/>
            <person name="Guimaraes P.M."/>
            <person name="Isobe S."/>
            <person name="Guo B."/>
            <person name="Liao B."/>
            <person name="Stalker H.T."/>
            <person name="Schmitz R.J."/>
            <person name="Scheffler B.E."/>
            <person name="Leal-Bertioli S.C."/>
            <person name="Xun X."/>
            <person name="Jackson S.A."/>
            <person name="Michelmore R."/>
            <person name="Ozias-Akins P."/>
        </authorList>
    </citation>
    <scope>NUCLEOTIDE SEQUENCE [LARGE SCALE GENOMIC DNA]</scope>
    <source>
        <strain evidence="4">cv. V14167</strain>
    </source>
</reference>
<evidence type="ECO:0000313" key="5">
    <source>
        <dbReference type="RefSeq" id="XP_015966784.1"/>
    </source>
</evidence>
<dbReference type="Pfam" id="PF05699">
    <property type="entry name" value="Dimer_Tnp_hAT"/>
    <property type="match status" value="1"/>
</dbReference>
<dbReference type="InterPro" id="IPR025525">
    <property type="entry name" value="hAT-like_transposase_RNase-H"/>
</dbReference>
<dbReference type="KEGG" id="adu:107490522"/>
<dbReference type="AlphaFoldDB" id="A0A6P4DMB1"/>
<name>A0A6P4DMB1_ARADU</name>
<dbReference type="GO" id="GO:0046983">
    <property type="term" value="F:protein dimerization activity"/>
    <property type="evidence" value="ECO:0007669"/>
    <property type="project" value="InterPro"/>
</dbReference>
<keyword evidence="4" id="KW-1185">Reference proteome</keyword>
<evidence type="ECO:0000259" key="3">
    <source>
        <dbReference type="Pfam" id="PF14372"/>
    </source>
</evidence>
<evidence type="ECO:0000313" key="4">
    <source>
        <dbReference type="Proteomes" id="UP000515211"/>
    </source>
</evidence>